<comment type="caution">
    <text evidence="12">Lacks conserved residue(s) required for the propagation of feature annotation.</text>
</comment>
<evidence type="ECO:0000256" key="8">
    <source>
        <dbReference type="ARBA" id="ARBA00022917"/>
    </source>
</evidence>
<dbReference type="PROSITE" id="PS50862">
    <property type="entry name" value="AA_TRNA_LIGASE_II"/>
    <property type="match status" value="1"/>
</dbReference>
<dbReference type="InterPro" id="IPR015866">
    <property type="entry name" value="Ser-tRNA-synth_1_N"/>
</dbReference>
<dbReference type="PANTHER" id="PTHR43697">
    <property type="entry name" value="SERYL-TRNA SYNTHETASE"/>
    <property type="match status" value="1"/>
</dbReference>
<feature type="binding site" evidence="12">
    <location>
        <begin position="233"/>
        <end position="235"/>
    </location>
    <ligand>
        <name>L-serine</name>
        <dbReference type="ChEBI" id="CHEBI:33384"/>
    </ligand>
</feature>
<evidence type="ECO:0000256" key="10">
    <source>
        <dbReference type="ARBA" id="ARBA00047929"/>
    </source>
</evidence>
<comment type="catalytic activity">
    <reaction evidence="11 12">
        <text>tRNA(Ser) + L-serine + ATP = L-seryl-tRNA(Ser) + AMP + diphosphate + H(+)</text>
        <dbReference type="Rhea" id="RHEA:12292"/>
        <dbReference type="Rhea" id="RHEA-COMP:9669"/>
        <dbReference type="Rhea" id="RHEA-COMP:9703"/>
        <dbReference type="ChEBI" id="CHEBI:15378"/>
        <dbReference type="ChEBI" id="CHEBI:30616"/>
        <dbReference type="ChEBI" id="CHEBI:33019"/>
        <dbReference type="ChEBI" id="CHEBI:33384"/>
        <dbReference type="ChEBI" id="CHEBI:78442"/>
        <dbReference type="ChEBI" id="CHEBI:78533"/>
        <dbReference type="ChEBI" id="CHEBI:456215"/>
        <dbReference type="EC" id="6.1.1.11"/>
    </reaction>
</comment>
<dbReference type="InterPro" id="IPR033729">
    <property type="entry name" value="SerRS_core"/>
</dbReference>
<evidence type="ECO:0000256" key="5">
    <source>
        <dbReference type="ARBA" id="ARBA00022598"/>
    </source>
</evidence>
<dbReference type="InterPro" id="IPR002314">
    <property type="entry name" value="aa-tRNA-synt_IIb"/>
</dbReference>
<organism evidence="14 15">
    <name type="scientific">Peanut witches'-broom phytoplasma NTU2011</name>
    <dbReference type="NCBI Taxonomy" id="1163385"/>
    <lineage>
        <taxon>Bacteria</taxon>
        <taxon>Bacillati</taxon>
        <taxon>Mycoplasmatota</taxon>
        <taxon>Mollicutes</taxon>
        <taxon>Acholeplasmatales</taxon>
        <taxon>Acholeplasmataceae</taxon>
        <taxon>Candidatus Phytoplasma</taxon>
        <taxon>16SrII (Peanut WB group)</taxon>
    </lineage>
</organism>
<dbReference type="PRINTS" id="PR00981">
    <property type="entry name" value="TRNASYNTHSER"/>
</dbReference>
<dbReference type="Gene3D" id="3.30.930.10">
    <property type="entry name" value="Bira Bifunctional Protein, Domain 2"/>
    <property type="match status" value="1"/>
</dbReference>
<feature type="binding site" evidence="12">
    <location>
        <begin position="351"/>
        <end position="354"/>
    </location>
    <ligand>
        <name>ATP</name>
        <dbReference type="ChEBI" id="CHEBI:30616"/>
    </ligand>
</feature>
<dbReference type="InterPro" id="IPR042103">
    <property type="entry name" value="SerRS_1_N_sf"/>
</dbReference>
<keyword evidence="15" id="KW-1185">Reference proteome</keyword>
<evidence type="ECO:0000313" key="14">
    <source>
        <dbReference type="EMBL" id="EMR14604.1"/>
    </source>
</evidence>
<evidence type="ECO:0000256" key="3">
    <source>
        <dbReference type="ARBA" id="ARBA00010728"/>
    </source>
</evidence>
<dbReference type="GeneID" id="93018461"/>
<keyword evidence="8 12" id="KW-0648">Protein biosynthesis</keyword>
<evidence type="ECO:0000256" key="12">
    <source>
        <dbReference type="HAMAP-Rule" id="MF_00176"/>
    </source>
</evidence>
<dbReference type="InterPro" id="IPR006195">
    <property type="entry name" value="aa-tRNA-synth_II"/>
</dbReference>
<comment type="domain">
    <text evidence="12">Consists of two distinct domains, a catalytic core and a N-terminal extension that is involved in tRNA binding.</text>
</comment>
<comment type="pathway">
    <text evidence="2 12">Aminoacyl-tRNA biosynthesis; selenocysteinyl-tRNA(Sec) biosynthesis; L-seryl-tRNA(Sec) from L-serine and tRNA(Sec): step 1/1.</text>
</comment>
<feature type="binding site" evidence="12">
    <location>
        <position position="387"/>
    </location>
    <ligand>
        <name>L-serine</name>
        <dbReference type="ChEBI" id="CHEBI:33384"/>
    </ligand>
</feature>
<reference evidence="14 15" key="1">
    <citation type="journal article" date="2013" name="PLoS ONE">
        <title>Comparative analysis of the peanut witches'-broom phytoplasma genome reveals horizontal transfer of potential mobile units and effectors.</title>
        <authorList>
            <person name="Chung W.C."/>
            <person name="Chen L.L."/>
            <person name="Lo W.S."/>
            <person name="Lin C.P."/>
            <person name="Kuo C.H."/>
        </authorList>
    </citation>
    <scope>NUCLEOTIDE SEQUENCE [LARGE SCALE GENOMIC DNA]</scope>
    <source>
        <strain evidence="14 15">NTU2011</strain>
    </source>
</reference>
<evidence type="ECO:0000256" key="9">
    <source>
        <dbReference type="ARBA" id="ARBA00023146"/>
    </source>
</evidence>
<keyword evidence="5 12" id="KW-0436">Ligase</keyword>
<evidence type="ECO:0000256" key="11">
    <source>
        <dbReference type="ARBA" id="ARBA00048823"/>
    </source>
</evidence>
<comment type="caution">
    <text evidence="14">The sequence shown here is derived from an EMBL/GenBank/DDBJ whole genome shotgun (WGS) entry which is preliminary data.</text>
</comment>
<keyword evidence="4 12" id="KW-0963">Cytoplasm</keyword>
<dbReference type="Proteomes" id="UP000014082">
    <property type="component" value="Unassembled WGS sequence"/>
</dbReference>
<dbReference type="Pfam" id="PF02403">
    <property type="entry name" value="Seryl_tRNA_N"/>
    <property type="match status" value="1"/>
</dbReference>
<comment type="catalytic activity">
    <reaction evidence="10 12">
        <text>tRNA(Sec) + L-serine + ATP = L-seryl-tRNA(Sec) + AMP + diphosphate + H(+)</text>
        <dbReference type="Rhea" id="RHEA:42580"/>
        <dbReference type="Rhea" id="RHEA-COMP:9742"/>
        <dbReference type="Rhea" id="RHEA-COMP:10128"/>
        <dbReference type="ChEBI" id="CHEBI:15378"/>
        <dbReference type="ChEBI" id="CHEBI:30616"/>
        <dbReference type="ChEBI" id="CHEBI:33019"/>
        <dbReference type="ChEBI" id="CHEBI:33384"/>
        <dbReference type="ChEBI" id="CHEBI:78442"/>
        <dbReference type="ChEBI" id="CHEBI:78533"/>
        <dbReference type="ChEBI" id="CHEBI:456215"/>
        <dbReference type="EC" id="6.1.1.11"/>
    </reaction>
</comment>
<proteinExistence type="inferred from homology"/>
<dbReference type="EC" id="6.1.1.11" evidence="12"/>
<dbReference type="CDD" id="cd00770">
    <property type="entry name" value="SerRS_core"/>
    <property type="match status" value="1"/>
</dbReference>
<dbReference type="InterPro" id="IPR002317">
    <property type="entry name" value="Ser-tRNA-ligase_type_1"/>
</dbReference>
<feature type="domain" description="Aminoacyl-transfer RNA synthetases class-II family profile" evidence="13">
    <location>
        <begin position="173"/>
        <end position="412"/>
    </location>
</feature>
<dbReference type="SUPFAM" id="SSF46589">
    <property type="entry name" value="tRNA-binding arm"/>
    <property type="match status" value="1"/>
</dbReference>
<dbReference type="HAMAP" id="MF_00176">
    <property type="entry name" value="Ser_tRNA_synth_type1"/>
    <property type="match status" value="1"/>
</dbReference>
<evidence type="ECO:0000256" key="6">
    <source>
        <dbReference type="ARBA" id="ARBA00022741"/>
    </source>
</evidence>
<comment type="function">
    <text evidence="12">Catalyzes the attachment of serine to tRNA(Ser). Is also able to aminoacylate tRNA(Sec) with serine, to form the misacylated tRNA L-seryl-tRNA(Sec), which will be further converted into selenocysteinyl-tRNA(Sec).</text>
</comment>
<comment type="subunit">
    <text evidence="12">Homodimer. The tRNA molecule binds across the dimer.</text>
</comment>
<dbReference type="EMBL" id="AMWZ01000008">
    <property type="protein sequence ID" value="EMR14604.1"/>
    <property type="molecule type" value="Genomic_DNA"/>
</dbReference>
<evidence type="ECO:0000259" key="13">
    <source>
        <dbReference type="PROSITE" id="PS50862"/>
    </source>
</evidence>
<comment type="subcellular location">
    <subcellularLocation>
        <location evidence="1 12">Cytoplasm</location>
    </subcellularLocation>
</comment>
<evidence type="ECO:0000256" key="4">
    <source>
        <dbReference type="ARBA" id="ARBA00022490"/>
    </source>
</evidence>
<dbReference type="InterPro" id="IPR045864">
    <property type="entry name" value="aa-tRNA-synth_II/BPL/LPL"/>
</dbReference>
<comment type="similarity">
    <text evidence="3 12">Belongs to the class-II aminoacyl-tRNA synthetase family. Type-1 seryl-tRNA synthetase subfamily.</text>
</comment>
<dbReference type="PANTHER" id="PTHR43697:SF1">
    <property type="entry name" value="SERINE--TRNA LIGASE"/>
    <property type="match status" value="1"/>
</dbReference>
<feature type="binding site" evidence="12">
    <location>
        <position position="287"/>
    </location>
    <ligand>
        <name>L-serine</name>
        <dbReference type="ChEBI" id="CHEBI:33384"/>
    </ligand>
</feature>
<dbReference type="Pfam" id="PF00587">
    <property type="entry name" value="tRNA-synt_2b"/>
    <property type="match status" value="1"/>
</dbReference>
<dbReference type="Gene3D" id="1.10.287.40">
    <property type="entry name" value="Serine-tRNA synthetase, tRNA binding domain"/>
    <property type="match status" value="1"/>
</dbReference>
<name>A0ABP2TJ07_PEWBP</name>
<feature type="binding site" evidence="12">
    <location>
        <begin position="264"/>
        <end position="266"/>
    </location>
    <ligand>
        <name>ATP</name>
        <dbReference type="ChEBI" id="CHEBI:30616"/>
    </ligand>
</feature>
<evidence type="ECO:0000256" key="7">
    <source>
        <dbReference type="ARBA" id="ARBA00022840"/>
    </source>
</evidence>
<evidence type="ECO:0000313" key="15">
    <source>
        <dbReference type="Proteomes" id="UP000014082"/>
    </source>
</evidence>
<dbReference type="RefSeq" id="WP_004994902.1">
    <property type="nucleotide sequence ID" value="NZ_AMWZ01000008.1"/>
</dbReference>
<dbReference type="PIRSF" id="PIRSF001529">
    <property type="entry name" value="Ser-tRNA-synth_IIa"/>
    <property type="match status" value="1"/>
</dbReference>
<evidence type="ECO:0000256" key="1">
    <source>
        <dbReference type="ARBA" id="ARBA00004496"/>
    </source>
</evidence>
<evidence type="ECO:0000256" key="2">
    <source>
        <dbReference type="ARBA" id="ARBA00005045"/>
    </source>
</evidence>
<dbReference type="NCBIfam" id="TIGR00414">
    <property type="entry name" value="serS"/>
    <property type="match status" value="1"/>
</dbReference>
<dbReference type="InterPro" id="IPR010978">
    <property type="entry name" value="tRNA-bd_arm"/>
</dbReference>
<sequence length="429" mass="49780">MLDIKFILKNIELVKNKLKNRFVNEDLLDELIFLYQSKNKILQKIERIKYFKNQFSRQKIDKLSIQSNSKSIINDDINHDENLKKLQINLKKIEEQMTNILYFLPNIHHESVPIGYNESDNIEVYRSVVEPRKYDFVIKDHLQLGVDLDILDFQKASKIVGSKFVVLKGLGARLERSLINFMIDTHVSNKYSEVIPPFIVNQQSMFATGQLPKFSQDVFKLNLDKYNWYLNPTAEVPTINLHRQEILDIKSLPIKYVSYTTCFREEAGSSGKNTKGIWRQKQFNKVELIQFVEPKTSYIVLEQMLKDAAVILDKLKLPYRIMLLSTGDLGFSMSKTYDIEVWLPSQQKYCEIASISNAEDFQARRANIKFKAHLQDQGKLVHTLNGSALAVGRTMAAILENYQNKDGSVSVPKILQEYLGTDIIKMNYY</sequence>
<keyword evidence="6 12" id="KW-0547">Nucleotide-binding</keyword>
<gene>
    <name evidence="12 14" type="primary">serS</name>
    <name evidence="14" type="ORF">PNWB_v1c2000</name>
</gene>
<protein>
    <recommendedName>
        <fullName evidence="12">Serine--tRNA ligase</fullName>
        <ecNumber evidence="12">6.1.1.11</ecNumber>
    </recommendedName>
    <alternativeName>
        <fullName evidence="12">Seryl-tRNA synthetase</fullName>
        <shortName evidence="12">SerRS</shortName>
    </alternativeName>
    <alternativeName>
        <fullName evidence="12">Seryl-tRNA(Ser/Sec) synthetase</fullName>
    </alternativeName>
</protein>
<keyword evidence="7 12" id="KW-0067">ATP-binding</keyword>
<keyword evidence="9 12" id="KW-0030">Aminoacyl-tRNA synthetase</keyword>
<dbReference type="SUPFAM" id="SSF55681">
    <property type="entry name" value="Class II aaRS and biotin synthetases"/>
    <property type="match status" value="1"/>
</dbReference>
<accession>A0ABP2TJ07</accession>